<evidence type="ECO:0000313" key="1">
    <source>
        <dbReference type="EMBL" id="SNT53207.1"/>
    </source>
</evidence>
<accession>A0A239NE13</accession>
<sequence>MPSLKKLPMIVGGPDPSGPTVAAMRSFCPRAIPAPTVPEKMIFLSVSNQTRPSGFCRMGMTFG</sequence>
<protein>
    <submittedName>
        <fullName evidence="1">Uncharacterized protein</fullName>
    </submittedName>
</protein>
<dbReference type="AlphaFoldDB" id="A0A239NE13"/>
<proteinExistence type="predicted"/>
<evidence type="ECO:0000313" key="2">
    <source>
        <dbReference type="Proteomes" id="UP000198318"/>
    </source>
</evidence>
<reference evidence="1 2" key="1">
    <citation type="submission" date="2017-06" db="EMBL/GenBank/DDBJ databases">
        <authorList>
            <person name="Kim H.J."/>
            <person name="Triplett B.A."/>
        </authorList>
    </citation>
    <scope>NUCLEOTIDE SEQUENCE [LARGE SCALE GENOMIC DNA]</scope>
    <source>
        <strain evidence="1 2">DSM 44715</strain>
    </source>
</reference>
<name>A0A239NE13_9ACTN</name>
<dbReference type="Proteomes" id="UP000198318">
    <property type="component" value="Unassembled WGS sequence"/>
</dbReference>
<organism evidence="1 2">
    <name type="scientific">Actinomadura meyerae</name>
    <dbReference type="NCBI Taxonomy" id="240840"/>
    <lineage>
        <taxon>Bacteria</taxon>
        <taxon>Bacillati</taxon>
        <taxon>Actinomycetota</taxon>
        <taxon>Actinomycetes</taxon>
        <taxon>Streptosporangiales</taxon>
        <taxon>Thermomonosporaceae</taxon>
        <taxon>Actinomadura</taxon>
    </lineage>
</organism>
<gene>
    <name evidence="1" type="ORF">SAMN05443665_10403</name>
</gene>
<dbReference type="EMBL" id="FZOR01000040">
    <property type="protein sequence ID" value="SNT53207.1"/>
    <property type="molecule type" value="Genomic_DNA"/>
</dbReference>
<keyword evidence="2" id="KW-1185">Reference proteome</keyword>